<evidence type="ECO:0000259" key="5">
    <source>
        <dbReference type="Pfam" id="PF04829"/>
    </source>
</evidence>
<sequence>MINMLFDNVILTSLANGAAPYLATGLKRVTGDETPSDEQMTVRLLGHAIIGGVVAELNGAPVAGGVAGAVTGEVAAITISKLYFGKSPSQLSESEREQLSGMSTVAAALAGSLASDSAAGTIAGAQAGKNAVENNALSSETLGKSDCLTMSPAACGKAKELNQRILDKGLPSVETMRNKLASCQDDACRKEAWVKVG</sequence>
<dbReference type="InterPro" id="IPR006914">
    <property type="entry name" value="VENN_dom"/>
</dbReference>
<name>A0A743PET9_SALER</name>
<organism evidence="6">
    <name type="scientific">Salmonella enterica</name>
    <name type="common">Salmonella choleraesuis</name>
    <dbReference type="NCBI Taxonomy" id="28901"/>
    <lineage>
        <taxon>Bacteria</taxon>
        <taxon>Pseudomonadati</taxon>
        <taxon>Pseudomonadota</taxon>
        <taxon>Gammaproteobacteria</taxon>
        <taxon>Enterobacterales</taxon>
        <taxon>Enterobacteriaceae</taxon>
        <taxon>Salmonella</taxon>
    </lineage>
</organism>
<dbReference type="GO" id="GO:0090729">
    <property type="term" value="F:toxin activity"/>
    <property type="evidence" value="ECO:0007669"/>
    <property type="project" value="UniProtKB-KW"/>
</dbReference>
<evidence type="ECO:0000256" key="2">
    <source>
        <dbReference type="ARBA" id="ARBA00022656"/>
    </source>
</evidence>
<reference evidence="6" key="2">
    <citation type="submission" date="2020-02" db="EMBL/GenBank/DDBJ databases">
        <authorList>
            <consortium name="NCBI Pathogen Detection Project"/>
        </authorList>
    </citation>
    <scope>NUCLEOTIDE SEQUENCE</scope>
    <source>
        <strain evidence="6">MA.CK_00/00001968</strain>
    </source>
</reference>
<keyword evidence="2" id="KW-0800">Toxin</keyword>
<reference evidence="6" key="1">
    <citation type="journal article" date="2018" name="Genome Biol.">
        <title>SKESA: strategic k-mer extension for scrupulous assemblies.</title>
        <authorList>
            <person name="Souvorov A."/>
            <person name="Agarwala R."/>
            <person name="Lipman D.J."/>
        </authorList>
    </citation>
    <scope>NUCLEOTIDE SEQUENCE</scope>
    <source>
        <strain evidence="6">MA.CK_00/00001968</strain>
    </source>
</reference>
<comment type="subcellular location">
    <subcellularLocation>
        <location evidence="1">Target cell</location>
        <location evidence="1">Target cell cytoplasm</location>
    </subcellularLocation>
</comment>
<dbReference type="AlphaFoldDB" id="A0A743PET9"/>
<comment type="caution">
    <text evidence="6">The sequence shown here is derived from an EMBL/GenBank/DDBJ whole genome shotgun (WGS) entry which is preliminary data.</text>
</comment>
<keyword evidence="3" id="KW-1266">Target cell cytoplasm</keyword>
<evidence type="ECO:0000256" key="1">
    <source>
        <dbReference type="ARBA" id="ARBA00004219"/>
    </source>
</evidence>
<accession>A0A743PET9</accession>
<dbReference type="Pfam" id="PF04829">
    <property type="entry name" value="PT-VENN"/>
    <property type="match status" value="1"/>
</dbReference>
<proteinExistence type="predicted"/>
<evidence type="ECO:0000313" key="6">
    <source>
        <dbReference type="EMBL" id="HAF2130395.1"/>
    </source>
</evidence>
<keyword evidence="4" id="KW-0843">Virulence</keyword>
<evidence type="ECO:0000256" key="3">
    <source>
        <dbReference type="ARBA" id="ARBA00022913"/>
    </source>
</evidence>
<feature type="domain" description="VENN motif-containing" evidence="5">
    <location>
        <begin position="88"/>
        <end position="138"/>
    </location>
</feature>
<gene>
    <name evidence="6" type="ORF">G9F27_004684</name>
</gene>
<protein>
    <submittedName>
        <fullName evidence="6">VENN motif pre-toxin domain-containing protein</fullName>
    </submittedName>
</protein>
<dbReference type="EMBL" id="DAAUQX010000061">
    <property type="protein sequence ID" value="HAF2130395.1"/>
    <property type="molecule type" value="Genomic_DNA"/>
</dbReference>
<evidence type="ECO:0000256" key="4">
    <source>
        <dbReference type="ARBA" id="ARBA00023026"/>
    </source>
</evidence>